<proteinExistence type="predicted"/>
<accession>A0A2C8F637</accession>
<name>A0A2C8F637_9BACT</name>
<dbReference type="KEGG" id="pprf:DPRO_0698"/>
<dbReference type="Proteomes" id="UP000219215">
    <property type="component" value="Chromosome DPRO"/>
</dbReference>
<dbReference type="EMBL" id="LT907975">
    <property type="protein sequence ID" value="SOB57584.1"/>
    <property type="molecule type" value="Genomic_DNA"/>
</dbReference>
<evidence type="ECO:0000313" key="1">
    <source>
        <dbReference type="EMBL" id="SOB57584.1"/>
    </source>
</evidence>
<reference evidence="2" key="1">
    <citation type="submission" date="2017-09" db="EMBL/GenBank/DDBJ databases">
        <authorList>
            <person name="Regsiter A."/>
            <person name="William W."/>
        </authorList>
    </citation>
    <scope>NUCLEOTIDE SEQUENCE [LARGE SCALE GENOMIC DNA]</scope>
    <source>
        <strain evidence="2">500-1</strain>
    </source>
</reference>
<dbReference type="AlphaFoldDB" id="A0A2C8F637"/>
<evidence type="ECO:0000313" key="2">
    <source>
        <dbReference type="Proteomes" id="UP000219215"/>
    </source>
</evidence>
<organism evidence="1 2">
    <name type="scientific">Pseudodesulfovibrio profundus</name>
    <dbReference type="NCBI Taxonomy" id="57320"/>
    <lineage>
        <taxon>Bacteria</taxon>
        <taxon>Pseudomonadati</taxon>
        <taxon>Thermodesulfobacteriota</taxon>
        <taxon>Desulfovibrionia</taxon>
        <taxon>Desulfovibrionales</taxon>
        <taxon>Desulfovibrionaceae</taxon>
    </lineage>
</organism>
<sequence length="95" mass="10507">MATYNLRRFAHADGLKAIAREHLLALLKPHKPYFDGRGLTLPPPSASDGIDYDQLVNVLMNPDTDTPKGLLDALYFVHEMATPEAMCASPHPLDH</sequence>
<protein>
    <submittedName>
        <fullName evidence="1">Uncharacterized protein</fullName>
    </submittedName>
</protein>
<keyword evidence="2" id="KW-1185">Reference proteome</keyword>
<dbReference type="RefSeq" id="WP_097010803.1">
    <property type="nucleotide sequence ID" value="NZ_LT907975.1"/>
</dbReference>
<dbReference type="OrthoDB" id="232875at2"/>
<gene>
    <name evidence="1" type="ORF">DPRO_0698</name>
</gene>